<dbReference type="PROSITE" id="PS50851">
    <property type="entry name" value="CHEW"/>
    <property type="match status" value="1"/>
</dbReference>
<accession>A0ABT0C790</accession>
<dbReference type="RefSeq" id="WP_425244334.1">
    <property type="nucleotide sequence ID" value="NZ_JAFIRA010000002.1"/>
</dbReference>
<dbReference type="Gene3D" id="2.30.30.40">
    <property type="entry name" value="SH3 Domains"/>
    <property type="match status" value="1"/>
</dbReference>
<dbReference type="EMBL" id="JAFIRA010000002">
    <property type="protein sequence ID" value="MCJ2541650.1"/>
    <property type="molecule type" value="Genomic_DNA"/>
</dbReference>
<sequence length="172" mass="18777">MLGDLDLLMGDETQELQEIEAPEGELFLKFKVSTGEQFALPAVSVVEVMSIGPEKITPMPNVAPVLLGTLNLRGEIIWVADLGQFLGISPPLNVDRTELPVVAIMEQQDLLMGLAVDLIVGMEWLKTESVRPALTAPEAMAPFLRGEWMVAETGLTLPLLDQSAILRSNRWG</sequence>
<gene>
    <name evidence="2" type="ORF">JX360_01810</name>
</gene>
<dbReference type="InterPro" id="IPR036061">
    <property type="entry name" value="CheW-like_dom_sf"/>
</dbReference>
<reference evidence="2" key="1">
    <citation type="submission" date="2021-02" db="EMBL/GenBank/DDBJ databases">
        <title>The CRISPR/cas machinery reduction and long-range gene transfer in the hot spring cyanobacterium Synechococcus.</title>
        <authorList>
            <person name="Dvorak P."/>
            <person name="Jahodarova E."/>
            <person name="Hasler P."/>
            <person name="Poulickova A."/>
        </authorList>
    </citation>
    <scope>NUCLEOTIDE SEQUENCE</scope>
    <source>
        <strain evidence="2">Rupite</strain>
    </source>
</reference>
<comment type="caution">
    <text evidence="2">The sequence shown here is derived from an EMBL/GenBank/DDBJ whole genome shotgun (WGS) entry which is preliminary data.</text>
</comment>
<dbReference type="InterPro" id="IPR039315">
    <property type="entry name" value="CheW"/>
</dbReference>
<name>A0ABT0C790_THEVL</name>
<dbReference type="Gene3D" id="2.40.50.180">
    <property type="entry name" value="CheA-289, Domain 4"/>
    <property type="match status" value="1"/>
</dbReference>
<protein>
    <submittedName>
        <fullName evidence="2">Purine-binding chemotaxis protein CheW</fullName>
    </submittedName>
</protein>
<dbReference type="SMART" id="SM00260">
    <property type="entry name" value="CheW"/>
    <property type="match status" value="1"/>
</dbReference>
<proteinExistence type="predicted"/>
<keyword evidence="3" id="KW-1185">Reference proteome</keyword>
<dbReference type="Proteomes" id="UP000830835">
    <property type="component" value="Unassembled WGS sequence"/>
</dbReference>
<evidence type="ECO:0000313" key="2">
    <source>
        <dbReference type="EMBL" id="MCJ2541650.1"/>
    </source>
</evidence>
<evidence type="ECO:0000313" key="3">
    <source>
        <dbReference type="Proteomes" id="UP000830835"/>
    </source>
</evidence>
<dbReference type="SUPFAM" id="SSF50341">
    <property type="entry name" value="CheW-like"/>
    <property type="match status" value="1"/>
</dbReference>
<feature type="domain" description="CheW-like" evidence="1">
    <location>
        <begin position="24"/>
        <end position="171"/>
    </location>
</feature>
<dbReference type="InterPro" id="IPR002545">
    <property type="entry name" value="CheW-lke_dom"/>
</dbReference>
<dbReference type="PANTHER" id="PTHR22617:SF23">
    <property type="entry name" value="CHEMOTAXIS PROTEIN CHEW"/>
    <property type="match status" value="1"/>
</dbReference>
<organism evidence="2 3">
    <name type="scientific">Thermostichus vulcanus str. 'Rupite'</name>
    <dbReference type="NCBI Taxonomy" id="2813851"/>
    <lineage>
        <taxon>Bacteria</taxon>
        <taxon>Bacillati</taxon>
        <taxon>Cyanobacteriota</taxon>
        <taxon>Cyanophyceae</taxon>
        <taxon>Thermostichales</taxon>
        <taxon>Thermostichaceae</taxon>
        <taxon>Thermostichus</taxon>
    </lineage>
</organism>
<dbReference type="PANTHER" id="PTHR22617">
    <property type="entry name" value="CHEMOTAXIS SENSOR HISTIDINE KINASE-RELATED"/>
    <property type="match status" value="1"/>
</dbReference>
<evidence type="ECO:0000259" key="1">
    <source>
        <dbReference type="PROSITE" id="PS50851"/>
    </source>
</evidence>
<dbReference type="Pfam" id="PF01584">
    <property type="entry name" value="CheW"/>
    <property type="match status" value="1"/>
</dbReference>